<feature type="region of interest" description="Disordered" evidence="2">
    <location>
        <begin position="556"/>
        <end position="728"/>
    </location>
</feature>
<gene>
    <name evidence="4" type="ORF">CVLEPA_LOCUS25042</name>
</gene>
<comment type="caution">
    <text evidence="4">The sequence shown here is derived from an EMBL/GenBank/DDBJ whole genome shotgun (WGS) entry which is preliminary data.</text>
</comment>
<dbReference type="InterPro" id="IPR036872">
    <property type="entry name" value="CH_dom_sf"/>
</dbReference>
<feature type="compositionally biased region" description="Polar residues" evidence="2">
    <location>
        <begin position="588"/>
        <end position="605"/>
    </location>
</feature>
<feature type="coiled-coil region" evidence="1">
    <location>
        <begin position="217"/>
        <end position="500"/>
    </location>
</feature>
<reference evidence="4 5" key="1">
    <citation type="submission" date="2024-02" db="EMBL/GenBank/DDBJ databases">
        <authorList>
            <person name="Daric V."/>
            <person name="Darras S."/>
        </authorList>
    </citation>
    <scope>NUCLEOTIDE SEQUENCE [LARGE SCALE GENOMIC DNA]</scope>
</reference>
<dbReference type="SMART" id="SM00033">
    <property type="entry name" value="CH"/>
    <property type="match status" value="1"/>
</dbReference>
<dbReference type="PANTHER" id="PTHR23167">
    <property type="entry name" value="CALPONIN HOMOLOGY DOMAIN-CONTAINING PROTEIN DDB_G0272472-RELATED"/>
    <property type="match status" value="1"/>
</dbReference>
<dbReference type="Proteomes" id="UP001642483">
    <property type="component" value="Unassembled WGS sequence"/>
</dbReference>
<feature type="compositionally biased region" description="Low complexity" evidence="2">
    <location>
        <begin position="614"/>
        <end position="629"/>
    </location>
</feature>
<dbReference type="CDD" id="cd21199">
    <property type="entry name" value="CH_CYTS"/>
    <property type="match status" value="1"/>
</dbReference>
<dbReference type="InterPro" id="IPR050540">
    <property type="entry name" value="F-actin_Monoox_Mical"/>
</dbReference>
<protein>
    <recommendedName>
        <fullName evidence="3">Calponin-homology (CH) domain-containing protein</fullName>
    </recommendedName>
</protein>
<feature type="compositionally biased region" description="Low complexity" evidence="2">
    <location>
        <begin position="77"/>
        <end position="88"/>
    </location>
</feature>
<organism evidence="4 5">
    <name type="scientific">Clavelina lepadiformis</name>
    <name type="common">Light-bulb sea squirt</name>
    <name type="synonym">Ascidia lepadiformis</name>
    <dbReference type="NCBI Taxonomy" id="159417"/>
    <lineage>
        <taxon>Eukaryota</taxon>
        <taxon>Metazoa</taxon>
        <taxon>Chordata</taxon>
        <taxon>Tunicata</taxon>
        <taxon>Ascidiacea</taxon>
        <taxon>Aplousobranchia</taxon>
        <taxon>Clavelinidae</taxon>
        <taxon>Clavelina</taxon>
    </lineage>
</organism>
<feature type="compositionally biased region" description="Low complexity" evidence="2">
    <location>
        <begin position="36"/>
        <end position="48"/>
    </location>
</feature>
<evidence type="ECO:0000259" key="3">
    <source>
        <dbReference type="PROSITE" id="PS50021"/>
    </source>
</evidence>
<accession>A0ABP0GNU5</accession>
<dbReference type="PANTHER" id="PTHR23167:SF69">
    <property type="entry name" value="FI18193P1"/>
    <property type="match status" value="1"/>
</dbReference>
<evidence type="ECO:0000256" key="1">
    <source>
        <dbReference type="SAM" id="Coils"/>
    </source>
</evidence>
<feature type="compositionally biased region" description="Polar residues" evidence="2">
    <location>
        <begin position="705"/>
        <end position="724"/>
    </location>
</feature>
<dbReference type="InterPro" id="IPR001715">
    <property type="entry name" value="CH_dom"/>
</dbReference>
<dbReference type="EMBL" id="CAWYQH010000130">
    <property type="protein sequence ID" value="CAK8692324.1"/>
    <property type="molecule type" value="Genomic_DNA"/>
</dbReference>
<sequence>MKLREQVDVMMLSIKAKDADKSVFAFSKNRQDLETLSNDDGLSSSLDDIASTTSGDMLQSGSVSRATSTENLLDDVSTSGTTSSNGPSGVRGDDKIPEDCISEASSVTVACLTERIHRMEESQISTHEELEATVQELTDLQKSVPELTIDNDRLQNEKEYLVKELSVAEKKLADQVAEAKHLNALLSDHMTDGSKHSDLKQQYLVLLNERKQLLHIQESINKDLQDAANEKKGAQELTEAFQERMRHLERELTQSNTEKSLLNKKLKEAKDSADEQKELSKKYEGELQNERHRLELMYSKQEVSQENVEFIESLKKENKDLKEKCLRLEEDHKECQLENEKLDARVAELEEDQEAYNAKTKKDLSELSEVIDRLQEDIRIKQVNLDEANETLFVMEDSVEQHIAIKKHDNHTIQRLQNQISDLREERFRLEKEIQQLKKEQRNQSEEWKQFQADLQMAVMIANDMKAETQAEVGRLRDENQVLDEAVTKLRVENEQLRRKRLSSVSATSASILEAVSLRQAASRSSVDISALRESYKRRASENSPGVQSLIKSFDNQNAEPSSPVSPHRSQSIIATDSAPFSPEKKQTGTSNGARTDTSPITATVNPLPRHHSMSSITPSPTQTTSNPSIVSKLQSNSNAGSTVNSKPGTPDGTNNNVSPGDLQQLSSLLRRNSEKPDTRKAVSDTRDIIDRFGPSSKVERRGTVPSTTTSTPAKPQRSLSISTPGDPLASLARRYGGSKRNALLKWCQEKTRNYHGVDITNFSSSWSDGLALCGLLHSYLPAHIPYESLQQTYMAAADEKARNQLQAKNFRLAFAAAESVGIDPTLTTDEMTTKERPDWQRVMTYVTQIYKYFETNIGLDAAGLPEMPKSLPVRIELTAPGLQDQCSTPELWRRLRSVLAEMPPVRIELTTPGLQDQCSTPELWRRLRCGALILFPLPILKTITMQEELIRLNQRDGNKTSNWRRAISEKTDVRRHGLVAKRLSSKQEILGSNPSGAFVTKQTAKHRALTLDYRVP</sequence>
<feature type="compositionally biased region" description="Polar residues" evidence="2">
    <location>
        <begin position="630"/>
        <end position="659"/>
    </location>
</feature>
<keyword evidence="1" id="KW-0175">Coiled coil</keyword>
<feature type="compositionally biased region" description="Polar residues" evidence="2">
    <location>
        <begin position="50"/>
        <end position="71"/>
    </location>
</feature>
<name>A0ABP0GNU5_CLALP</name>
<feature type="region of interest" description="Disordered" evidence="2">
    <location>
        <begin position="35"/>
        <end position="98"/>
    </location>
</feature>
<feature type="compositionally biased region" description="Basic and acidic residues" evidence="2">
    <location>
        <begin position="672"/>
        <end position="691"/>
    </location>
</feature>
<feature type="domain" description="Calponin-homology (CH)" evidence="3">
    <location>
        <begin position="738"/>
        <end position="855"/>
    </location>
</feature>
<dbReference type="SUPFAM" id="SSF47576">
    <property type="entry name" value="Calponin-homology domain, CH-domain"/>
    <property type="match status" value="1"/>
</dbReference>
<dbReference type="Gene3D" id="1.10.418.10">
    <property type="entry name" value="Calponin-like domain"/>
    <property type="match status" value="1"/>
</dbReference>
<keyword evidence="5" id="KW-1185">Reference proteome</keyword>
<evidence type="ECO:0000313" key="5">
    <source>
        <dbReference type="Proteomes" id="UP001642483"/>
    </source>
</evidence>
<proteinExistence type="predicted"/>
<feature type="compositionally biased region" description="Polar residues" evidence="2">
    <location>
        <begin position="556"/>
        <end position="575"/>
    </location>
</feature>
<feature type="coiled-coil region" evidence="1">
    <location>
        <begin position="137"/>
        <end position="171"/>
    </location>
</feature>
<dbReference type="PROSITE" id="PS50021">
    <property type="entry name" value="CH"/>
    <property type="match status" value="1"/>
</dbReference>
<evidence type="ECO:0000256" key="2">
    <source>
        <dbReference type="SAM" id="MobiDB-lite"/>
    </source>
</evidence>
<evidence type="ECO:0000313" key="4">
    <source>
        <dbReference type="EMBL" id="CAK8692324.1"/>
    </source>
</evidence>
<dbReference type="Pfam" id="PF00307">
    <property type="entry name" value="CH"/>
    <property type="match status" value="1"/>
</dbReference>